<dbReference type="OrthoDB" id="1684085at2"/>
<gene>
    <name evidence="1" type="ORF">IJ22_32810</name>
</gene>
<dbReference type="PATRIC" id="fig|162209.4.peg.3507"/>
<accession>A0A0U2WE78</accession>
<evidence type="ECO:0000313" key="1">
    <source>
        <dbReference type="EMBL" id="ALS23642.1"/>
    </source>
</evidence>
<organism evidence="1 2">
    <name type="scientific">Paenibacillus naphthalenovorans</name>
    <dbReference type="NCBI Taxonomy" id="162209"/>
    <lineage>
        <taxon>Bacteria</taxon>
        <taxon>Bacillati</taxon>
        <taxon>Bacillota</taxon>
        <taxon>Bacilli</taxon>
        <taxon>Bacillales</taxon>
        <taxon>Paenibacillaceae</taxon>
        <taxon>Paenibacillus</taxon>
    </lineage>
</organism>
<dbReference type="AlphaFoldDB" id="A0A0U2WE78"/>
<dbReference type="KEGG" id="pnp:IJ22_32810"/>
<dbReference type="STRING" id="162209.IJ22_32810"/>
<reference evidence="1 2" key="2">
    <citation type="journal article" date="2016" name="Genome Announc.">
        <title>Complete Genome Sequences of Two Interactive Moderate Thermophiles, Paenibacillus napthalenovorans 32O-Y and Paenibacillus sp. 32O-W.</title>
        <authorList>
            <person name="Butler R.R.III."/>
            <person name="Wang J."/>
            <person name="Stark B.C."/>
            <person name="Pombert J.F."/>
        </authorList>
    </citation>
    <scope>NUCLEOTIDE SEQUENCE [LARGE SCALE GENOMIC DNA]</scope>
    <source>
        <strain evidence="1 2">32O-Y</strain>
    </source>
</reference>
<dbReference type="Pfam" id="PF07331">
    <property type="entry name" value="TctB"/>
    <property type="match status" value="1"/>
</dbReference>
<evidence type="ECO:0000313" key="2">
    <source>
        <dbReference type="Proteomes" id="UP000061660"/>
    </source>
</evidence>
<dbReference type="RefSeq" id="WP_062409530.1">
    <property type="nucleotide sequence ID" value="NZ_CP013652.1"/>
</dbReference>
<protein>
    <submittedName>
        <fullName evidence="1">Tripartite tricarboxylate transporter family receptor</fullName>
    </submittedName>
</protein>
<name>A0A0U2WE78_9BACL</name>
<keyword evidence="2" id="KW-1185">Reference proteome</keyword>
<proteinExistence type="predicted"/>
<reference evidence="2" key="1">
    <citation type="submission" date="2015-12" db="EMBL/GenBank/DDBJ databases">
        <title>Complete genome sequences of two moderately thermophilic Paenibacillus species.</title>
        <authorList>
            <person name="Butler R.III."/>
            <person name="Wang J."/>
            <person name="Stark B.C."/>
            <person name="Pombert J.-F."/>
        </authorList>
    </citation>
    <scope>NUCLEOTIDE SEQUENCE [LARGE SCALE GENOMIC DNA]</scope>
    <source>
        <strain evidence="2">32O-Y</strain>
    </source>
</reference>
<dbReference type="Proteomes" id="UP000061660">
    <property type="component" value="Chromosome"/>
</dbReference>
<keyword evidence="1" id="KW-0675">Receptor</keyword>
<dbReference type="EMBL" id="CP013652">
    <property type="protein sequence ID" value="ALS23642.1"/>
    <property type="molecule type" value="Genomic_DNA"/>
</dbReference>
<sequence>MGRIVSAAIALFGVFWAYQGWFHHEIWVDKGPGGGFLPFVIGLLTAVLSLFEVFKNEPSSSKIEKKHVVPVIATLVMIAAFEVFGMILTFGLFVIAWLAFLEKYPMLKAATIGIGTTAVVYFVFKHFLHVPFPTGYLGI</sequence>
<dbReference type="InterPro" id="IPR009936">
    <property type="entry name" value="DUF1468"/>
</dbReference>